<comment type="caution">
    <text evidence="1">The sequence shown here is derived from an EMBL/GenBank/DDBJ whole genome shotgun (WGS) entry which is preliminary data.</text>
</comment>
<proteinExistence type="predicted"/>
<accession>A0AAV0WL25</accession>
<dbReference type="GO" id="GO:0003697">
    <property type="term" value="F:single-stranded DNA binding"/>
    <property type="evidence" value="ECO:0007669"/>
    <property type="project" value="TreeGrafter"/>
</dbReference>
<dbReference type="InterPro" id="IPR012340">
    <property type="entry name" value="NA-bd_OB-fold"/>
</dbReference>
<name>A0AAV0WL25_9HEMI</name>
<dbReference type="Gene3D" id="2.40.50.140">
    <property type="entry name" value="Nucleic acid-binding proteins"/>
    <property type="match status" value="1"/>
</dbReference>
<dbReference type="PANTHER" id="PTHR21166">
    <property type="entry name" value="CELL DIVISION CONTROL PROTEIN 24 OB DOMAIN-CONTAINING PROTEIN-RELATED"/>
    <property type="match status" value="1"/>
</dbReference>
<reference evidence="1 2" key="1">
    <citation type="submission" date="2023-01" db="EMBL/GenBank/DDBJ databases">
        <authorList>
            <person name="Whitehead M."/>
        </authorList>
    </citation>
    <scope>NUCLEOTIDE SEQUENCE [LARGE SCALE GENOMIC DNA]</scope>
</reference>
<dbReference type="InterPro" id="IPR052469">
    <property type="entry name" value="MEIOB"/>
</dbReference>
<dbReference type="Proteomes" id="UP001160148">
    <property type="component" value="Unassembled WGS sequence"/>
</dbReference>
<keyword evidence="2" id="KW-1185">Reference proteome</keyword>
<protein>
    <submittedName>
        <fullName evidence="1">Uncharacterized protein</fullName>
    </submittedName>
</protein>
<dbReference type="GO" id="GO:0008310">
    <property type="term" value="F:single-stranded DNA 3'-5' DNA exonuclease activity"/>
    <property type="evidence" value="ECO:0007669"/>
    <property type="project" value="TreeGrafter"/>
</dbReference>
<dbReference type="AlphaFoldDB" id="A0AAV0WL25"/>
<evidence type="ECO:0000313" key="2">
    <source>
        <dbReference type="Proteomes" id="UP001160148"/>
    </source>
</evidence>
<dbReference type="PANTHER" id="PTHR21166:SF2">
    <property type="entry name" value="CELL DIVISION CONTROL PROTEIN 24 OB DOMAIN-CONTAINING PROTEIN-RELATED"/>
    <property type="match status" value="1"/>
</dbReference>
<sequence>MSSQMLLHDVHDSLKYKYLLRIPTCPRHMYINIEDIHSSGKEMSGKFCCLLAAVRCVKFTKLIKTKIGKEAFLKEIIVMDKTYPTLVVRIWDKELSERAAQWIPKKTILSFSNLYLEWNVFKRSMTAVVSNKTIITEDPVTNEANDLKNYANTHLTGLSTKLNINIPNLSTITDIMTCKRVLVKSNETSRQFTAILYAIVSKFNIDGLSPLVLTKWQVILLF</sequence>
<dbReference type="GO" id="GO:0000712">
    <property type="term" value="P:resolution of meiotic recombination intermediates"/>
    <property type="evidence" value="ECO:0007669"/>
    <property type="project" value="TreeGrafter"/>
</dbReference>
<evidence type="ECO:0000313" key="1">
    <source>
        <dbReference type="EMBL" id="CAI6356484.1"/>
    </source>
</evidence>
<dbReference type="SUPFAM" id="SSF50249">
    <property type="entry name" value="Nucleic acid-binding proteins"/>
    <property type="match status" value="1"/>
</dbReference>
<dbReference type="EMBL" id="CARXXK010000002">
    <property type="protein sequence ID" value="CAI6356484.1"/>
    <property type="molecule type" value="Genomic_DNA"/>
</dbReference>
<gene>
    <name evidence="1" type="ORF">MEUPH1_LOCUS12214</name>
</gene>
<organism evidence="1 2">
    <name type="scientific">Macrosiphum euphorbiae</name>
    <name type="common">potato aphid</name>
    <dbReference type="NCBI Taxonomy" id="13131"/>
    <lineage>
        <taxon>Eukaryota</taxon>
        <taxon>Metazoa</taxon>
        <taxon>Ecdysozoa</taxon>
        <taxon>Arthropoda</taxon>
        <taxon>Hexapoda</taxon>
        <taxon>Insecta</taxon>
        <taxon>Pterygota</taxon>
        <taxon>Neoptera</taxon>
        <taxon>Paraneoptera</taxon>
        <taxon>Hemiptera</taxon>
        <taxon>Sternorrhyncha</taxon>
        <taxon>Aphidomorpha</taxon>
        <taxon>Aphidoidea</taxon>
        <taxon>Aphididae</taxon>
        <taxon>Macrosiphini</taxon>
        <taxon>Macrosiphum</taxon>
    </lineage>
</organism>